<evidence type="ECO:0000256" key="1">
    <source>
        <dbReference type="SAM" id="Phobius"/>
    </source>
</evidence>
<accession>A0ABR9VS15</accession>
<dbReference type="EMBL" id="JADEVV010000024">
    <property type="protein sequence ID" value="MBE9254152.1"/>
    <property type="molecule type" value="Genomic_DNA"/>
</dbReference>
<keyword evidence="1" id="KW-1133">Transmembrane helix</keyword>
<organism evidence="2 3">
    <name type="scientific">Synechocystis salina LEGE 00031</name>
    <dbReference type="NCBI Taxonomy" id="1828736"/>
    <lineage>
        <taxon>Bacteria</taxon>
        <taxon>Bacillati</taxon>
        <taxon>Cyanobacteriota</taxon>
        <taxon>Cyanophyceae</taxon>
        <taxon>Synechococcales</taxon>
        <taxon>Merismopediaceae</taxon>
        <taxon>Synechocystis</taxon>
    </lineage>
</organism>
<reference evidence="2 3" key="1">
    <citation type="submission" date="2020-10" db="EMBL/GenBank/DDBJ databases">
        <authorList>
            <person name="Castelo-Branco R."/>
            <person name="Eusebio N."/>
            <person name="Adriana R."/>
            <person name="Vieira A."/>
            <person name="Brugerolle De Fraissinette N."/>
            <person name="Rezende De Castro R."/>
            <person name="Schneider M.P."/>
            <person name="Vasconcelos V."/>
            <person name="Leao P.N."/>
        </authorList>
    </citation>
    <scope>NUCLEOTIDE SEQUENCE [LARGE SCALE GENOMIC DNA]</scope>
    <source>
        <strain evidence="2 3">LEGE 00031</strain>
    </source>
</reference>
<keyword evidence="1" id="KW-0812">Transmembrane</keyword>
<evidence type="ECO:0000313" key="2">
    <source>
        <dbReference type="EMBL" id="MBE9254152.1"/>
    </source>
</evidence>
<evidence type="ECO:0008006" key="4">
    <source>
        <dbReference type="Google" id="ProtNLM"/>
    </source>
</evidence>
<keyword evidence="1" id="KW-0472">Membrane</keyword>
<name>A0ABR9VS15_9SYNC</name>
<proteinExistence type="predicted"/>
<comment type="caution">
    <text evidence="2">The sequence shown here is derived from an EMBL/GenBank/DDBJ whole genome shotgun (WGS) entry which is preliminary data.</text>
</comment>
<gene>
    <name evidence="2" type="ORF">IQ217_09930</name>
</gene>
<dbReference type="RefSeq" id="WP_194019816.1">
    <property type="nucleotide sequence ID" value="NZ_JADEVV010000024.1"/>
</dbReference>
<protein>
    <recommendedName>
        <fullName evidence="4">Uridine phosphorylase</fullName>
    </recommendedName>
</protein>
<sequence length="496" mass="58202">MPRPFDRSKKRLAVPLWYERTLALILLANYGLVLFDLTYIPLRDFWLQGTVQLSVKVGPFHRVFPKQPVRIFPFNITPYYDWVKGIEPYRSTTAYLELVDELNSKLDEQALDGAGNVQQAQEIDNILAELRQDSAQMIIENPFQIANKTGTFERIKNRMRLHVFGSTDASATESFETFWSKEYLLKNGLTSQLLFFDREIRPLIATNYFREIGENGQPVDNFGLIDFPFFLIFLVDFLGRTRLISLRYRGISWVDAMLWRWYDLFLFLPFFRWLRIIPLTVRLDKAKLMDLNKVKGQATQGFVAIIAEDMTEVIVVRLVEQMQQLVREGALRKILDRAKTTQYIDLNNRNELVEIIRIVSQVLLQKVLPEVEPEVQDFMLYNMQSSLGQIQGYTQLQSLPGVKNMQREMMANMIAIFYQRILTILQSFLEQDKEFERLLENLLTKLTTELNLELNQQHHLEDIEELLIDFLEEFKINYLQKLSEADIERILGNTAI</sequence>
<keyword evidence="3" id="KW-1185">Reference proteome</keyword>
<dbReference type="Proteomes" id="UP000658720">
    <property type="component" value="Unassembled WGS sequence"/>
</dbReference>
<evidence type="ECO:0000313" key="3">
    <source>
        <dbReference type="Proteomes" id="UP000658720"/>
    </source>
</evidence>
<feature type="transmembrane region" description="Helical" evidence="1">
    <location>
        <begin position="21"/>
        <end position="42"/>
    </location>
</feature>